<dbReference type="RefSeq" id="WP_130507742.1">
    <property type="nucleotide sequence ID" value="NZ_SHKY01000001.1"/>
</dbReference>
<reference evidence="1 2" key="1">
    <citation type="submission" date="2019-02" db="EMBL/GenBank/DDBJ databases">
        <title>Sequencing the genomes of 1000 actinobacteria strains.</title>
        <authorList>
            <person name="Klenk H.-P."/>
        </authorList>
    </citation>
    <scope>NUCLEOTIDE SEQUENCE [LARGE SCALE GENOMIC DNA]</scope>
    <source>
        <strain evidence="1 2">DSM 45162</strain>
    </source>
</reference>
<name>A0A4Q7ZE55_9ACTN</name>
<dbReference type="Proteomes" id="UP000292564">
    <property type="component" value="Unassembled WGS sequence"/>
</dbReference>
<keyword evidence="2" id="KW-1185">Reference proteome</keyword>
<evidence type="ECO:0000313" key="1">
    <source>
        <dbReference type="EMBL" id="RZU48511.1"/>
    </source>
</evidence>
<sequence>MPWRNWSDDEELFLDVRDALHPDPIEAQVIEAARAVRAWQTADPDRELAALLYDSYVDQTVGVRGPQPSAARNLVFGRDELRVEIELSGAGIEGQLIPPEPATVRLFTVAGLAAETTADEVGCFTFPATSPGPIRIECSVAGRQVATEWISV</sequence>
<proteinExistence type="predicted"/>
<protein>
    <submittedName>
        <fullName evidence="1">Uncharacterized protein</fullName>
    </submittedName>
</protein>
<comment type="caution">
    <text evidence="1">The sequence shown here is derived from an EMBL/GenBank/DDBJ whole genome shotgun (WGS) entry which is preliminary data.</text>
</comment>
<dbReference type="AlphaFoldDB" id="A0A4Q7ZE55"/>
<accession>A0A4Q7ZE55</accession>
<organism evidence="1 2">
    <name type="scientific">Krasilnikovia cinnamomea</name>
    <dbReference type="NCBI Taxonomy" id="349313"/>
    <lineage>
        <taxon>Bacteria</taxon>
        <taxon>Bacillati</taxon>
        <taxon>Actinomycetota</taxon>
        <taxon>Actinomycetes</taxon>
        <taxon>Micromonosporales</taxon>
        <taxon>Micromonosporaceae</taxon>
        <taxon>Krasilnikovia</taxon>
    </lineage>
</organism>
<gene>
    <name evidence="1" type="ORF">EV385_0228</name>
</gene>
<dbReference type="EMBL" id="SHKY01000001">
    <property type="protein sequence ID" value="RZU48511.1"/>
    <property type="molecule type" value="Genomic_DNA"/>
</dbReference>
<evidence type="ECO:0000313" key="2">
    <source>
        <dbReference type="Proteomes" id="UP000292564"/>
    </source>
</evidence>
<dbReference type="OrthoDB" id="3397311at2"/>